<evidence type="ECO:0000313" key="9">
    <source>
        <dbReference type="Proteomes" id="UP000675781"/>
    </source>
</evidence>
<keyword evidence="2 6" id="KW-0812">Transmembrane</keyword>
<proteinExistence type="predicted"/>
<feature type="transmembrane region" description="Helical" evidence="6">
    <location>
        <begin position="101"/>
        <end position="134"/>
    </location>
</feature>
<dbReference type="EMBL" id="JAGSOG010000115">
    <property type="protein sequence ID" value="MBR7835925.1"/>
    <property type="molecule type" value="Genomic_DNA"/>
</dbReference>
<comment type="caution">
    <text evidence="8">The sequence shown here is derived from an EMBL/GenBank/DDBJ whole genome shotgun (WGS) entry which is preliminary data.</text>
</comment>
<feature type="compositionally biased region" description="Basic and acidic residues" evidence="5">
    <location>
        <begin position="388"/>
        <end position="399"/>
    </location>
</feature>
<dbReference type="InterPro" id="IPR049453">
    <property type="entry name" value="Memb_transporter_dom"/>
</dbReference>
<accession>A0A941EP22</accession>
<evidence type="ECO:0000256" key="4">
    <source>
        <dbReference type="ARBA" id="ARBA00023136"/>
    </source>
</evidence>
<feature type="transmembrane region" description="Helical" evidence="6">
    <location>
        <begin position="171"/>
        <end position="190"/>
    </location>
</feature>
<dbReference type="Pfam" id="PF13515">
    <property type="entry name" value="FUSC_2"/>
    <property type="match status" value="1"/>
</dbReference>
<keyword evidence="4 6" id="KW-0472">Membrane</keyword>
<evidence type="ECO:0000256" key="2">
    <source>
        <dbReference type="ARBA" id="ARBA00022692"/>
    </source>
</evidence>
<dbReference type="RefSeq" id="WP_212530411.1">
    <property type="nucleotide sequence ID" value="NZ_JAGSOG010000115.1"/>
</dbReference>
<keyword evidence="3 6" id="KW-1133">Transmembrane helix</keyword>
<reference evidence="8" key="1">
    <citation type="submission" date="2021-04" db="EMBL/GenBank/DDBJ databases">
        <title>Genome based classification of Actinospica acidithermotolerans sp. nov., an actinobacterium isolated from an Indonesian hot spring.</title>
        <authorList>
            <person name="Kusuma A.B."/>
            <person name="Putra K.E."/>
            <person name="Nafisah S."/>
            <person name="Loh J."/>
            <person name="Nouioui I."/>
            <person name="Goodfellow M."/>
        </authorList>
    </citation>
    <scope>NUCLEOTIDE SEQUENCE</scope>
    <source>
        <strain evidence="8">CSCA 57</strain>
    </source>
</reference>
<gene>
    <name evidence="8" type="ORF">KDL01_21805</name>
</gene>
<evidence type="ECO:0000256" key="3">
    <source>
        <dbReference type="ARBA" id="ARBA00022989"/>
    </source>
</evidence>
<feature type="domain" description="Integral membrane bound transporter" evidence="7">
    <location>
        <begin position="66"/>
        <end position="181"/>
    </location>
</feature>
<evidence type="ECO:0000256" key="5">
    <source>
        <dbReference type="SAM" id="MobiDB-lite"/>
    </source>
</evidence>
<feature type="transmembrane region" description="Helical" evidence="6">
    <location>
        <begin position="146"/>
        <end position="165"/>
    </location>
</feature>
<comment type="subcellular location">
    <subcellularLocation>
        <location evidence="1">Membrane</location>
        <topology evidence="1">Multi-pass membrane protein</topology>
    </subcellularLocation>
</comment>
<dbReference type="Proteomes" id="UP000675781">
    <property type="component" value="Unassembled WGS sequence"/>
</dbReference>
<feature type="region of interest" description="Disordered" evidence="5">
    <location>
        <begin position="388"/>
        <end position="412"/>
    </location>
</feature>
<protein>
    <recommendedName>
        <fullName evidence="7">Integral membrane bound transporter domain-containing protein</fullName>
    </recommendedName>
</protein>
<sequence>MGSGDGRFVRALTDRGRSGGEEHEGAIAQMLRSVQLHGFRHWFVRERDAFAQTAKAAAAAALGWEAAVALFHVEKPVLASVAALVTVQVTVYQSIWRAVQYSAGIVAGMLGALGIGAALGVNVGTMSLVVVTGLVLGRTLRLGTQVNQVAITGLLVLSFGSAYGIDRIYDSVIGAAVGVAVNAVIAPPAFSRTAAKELADLADDLSTHAARVAKALRGDWTHEQARNWLARSRELSGKARDARKIAQQAEEAVRFHPRRGAHLGEVHRVDEAAIALDHVSTQLNSLMRGLSDMRSENSIVPEAMRVVPEEMATLLDDTAKALAAFGRLQIPDKASPKVYDELSERIKKAQPHTRQAANAMQPDEGAPTLVWSVYGALVDDARRMLRELDPDNGPHRDGIPAKLRSYSVHPAR</sequence>
<name>A0A941EP22_9ACTN</name>
<keyword evidence="9" id="KW-1185">Reference proteome</keyword>
<dbReference type="AlphaFoldDB" id="A0A941EP22"/>
<organism evidence="8 9">
    <name type="scientific">Actinospica durhamensis</name>
    <dbReference type="NCBI Taxonomy" id="1508375"/>
    <lineage>
        <taxon>Bacteria</taxon>
        <taxon>Bacillati</taxon>
        <taxon>Actinomycetota</taxon>
        <taxon>Actinomycetes</taxon>
        <taxon>Catenulisporales</taxon>
        <taxon>Actinospicaceae</taxon>
        <taxon>Actinospica</taxon>
    </lineage>
</organism>
<evidence type="ECO:0000313" key="8">
    <source>
        <dbReference type="EMBL" id="MBR7835925.1"/>
    </source>
</evidence>
<evidence type="ECO:0000259" key="7">
    <source>
        <dbReference type="Pfam" id="PF13515"/>
    </source>
</evidence>
<evidence type="ECO:0000256" key="1">
    <source>
        <dbReference type="ARBA" id="ARBA00004141"/>
    </source>
</evidence>
<dbReference type="GO" id="GO:0016020">
    <property type="term" value="C:membrane"/>
    <property type="evidence" value="ECO:0007669"/>
    <property type="project" value="UniProtKB-SubCell"/>
</dbReference>
<evidence type="ECO:0000256" key="6">
    <source>
        <dbReference type="SAM" id="Phobius"/>
    </source>
</evidence>